<evidence type="ECO:0000256" key="2">
    <source>
        <dbReference type="ARBA" id="ARBA00022692"/>
    </source>
</evidence>
<proteinExistence type="predicted"/>
<feature type="domain" description="ABC transmembrane type-1" evidence="6">
    <location>
        <begin position="89"/>
        <end position="313"/>
    </location>
</feature>
<evidence type="ECO:0000256" key="3">
    <source>
        <dbReference type="ARBA" id="ARBA00022989"/>
    </source>
</evidence>
<evidence type="ECO:0000259" key="6">
    <source>
        <dbReference type="PROSITE" id="PS50928"/>
    </source>
</evidence>
<feature type="transmembrane region" description="Helical" evidence="5">
    <location>
        <begin position="32"/>
        <end position="55"/>
    </location>
</feature>
<dbReference type="PANTHER" id="PTHR43470">
    <property type="entry name" value="PHOSPHATE TRANSPORT SYSTEM PERMEASE PROTEIN PSTA-RELATED"/>
    <property type="match status" value="1"/>
</dbReference>
<evidence type="ECO:0000256" key="4">
    <source>
        <dbReference type="ARBA" id="ARBA00023136"/>
    </source>
</evidence>
<organism evidence="7">
    <name type="scientific">freshwater metagenome</name>
    <dbReference type="NCBI Taxonomy" id="449393"/>
    <lineage>
        <taxon>unclassified sequences</taxon>
        <taxon>metagenomes</taxon>
        <taxon>ecological metagenomes</taxon>
    </lineage>
</organism>
<feature type="transmembrane region" description="Helical" evidence="5">
    <location>
        <begin position="167"/>
        <end position="188"/>
    </location>
</feature>
<sequence>MSSPGSTGPGATPPGRRQRLLGELRLWRPLDLAGVAAAWLVGLLLVVVAATLLLYMGYQGLQYVNLDLLVSRPQPGADQSQTGGILDPIVGTLLIILIATAIALPLAVGAALWIVEYGRPRWLARVVESGIEVIAGAPSIAIAIFGLAIFQLPLFGWASFAADGGGVFGRSFIAAGSVMSLIALPSIFATTREALQSVPRHVREASYGLGKTRWATIRRVLLPTVRPDIATGTALGMGRIAGDTAIIVLLLGATLQLQAGSDIPGVGTLQGTGSTLTSYVYNNSPTGEGNAPEKAYAAAFVLMLLIIGLNLLVAFIGRRRAGNDLPR</sequence>
<dbReference type="Gene3D" id="1.10.3720.10">
    <property type="entry name" value="MetI-like"/>
    <property type="match status" value="1"/>
</dbReference>
<feature type="transmembrane region" description="Helical" evidence="5">
    <location>
        <begin position="134"/>
        <end position="155"/>
    </location>
</feature>
<dbReference type="GO" id="GO:0016020">
    <property type="term" value="C:membrane"/>
    <property type="evidence" value="ECO:0007669"/>
    <property type="project" value="UniProtKB-SubCell"/>
</dbReference>
<evidence type="ECO:0000313" key="7">
    <source>
        <dbReference type="EMBL" id="CAB4953595.1"/>
    </source>
</evidence>
<keyword evidence="2 5" id="KW-0812">Transmembrane</keyword>
<dbReference type="AlphaFoldDB" id="A0A6J7KDG2"/>
<keyword evidence="3 5" id="KW-1133">Transmembrane helix</keyword>
<name>A0A6J7KDG2_9ZZZZ</name>
<comment type="subcellular location">
    <subcellularLocation>
        <location evidence="1">Membrane</location>
        <topology evidence="1">Multi-pass membrane protein</topology>
    </subcellularLocation>
</comment>
<dbReference type="InterPro" id="IPR000515">
    <property type="entry name" value="MetI-like"/>
</dbReference>
<dbReference type="SUPFAM" id="SSF161098">
    <property type="entry name" value="MetI-like"/>
    <property type="match status" value="1"/>
</dbReference>
<protein>
    <submittedName>
        <fullName evidence="7">Unannotated protein</fullName>
    </submittedName>
</protein>
<feature type="transmembrane region" description="Helical" evidence="5">
    <location>
        <begin position="89"/>
        <end position="114"/>
    </location>
</feature>
<keyword evidence="4 5" id="KW-0472">Membrane</keyword>
<dbReference type="Pfam" id="PF00528">
    <property type="entry name" value="BPD_transp_1"/>
    <property type="match status" value="1"/>
</dbReference>
<dbReference type="PANTHER" id="PTHR43470:SF3">
    <property type="entry name" value="PHOSPHATE TRANSPORT SYSTEM PERMEASE PROTEIN PSTA-RELATED"/>
    <property type="match status" value="1"/>
</dbReference>
<dbReference type="InterPro" id="IPR035906">
    <property type="entry name" value="MetI-like_sf"/>
</dbReference>
<dbReference type="CDD" id="cd06261">
    <property type="entry name" value="TM_PBP2"/>
    <property type="match status" value="1"/>
</dbReference>
<evidence type="ECO:0000256" key="1">
    <source>
        <dbReference type="ARBA" id="ARBA00004141"/>
    </source>
</evidence>
<evidence type="ECO:0000256" key="5">
    <source>
        <dbReference type="SAM" id="Phobius"/>
    </source>
</evidence>
<gene>
    <name evidence="7" type="ORF">UFOPK3564_03630</name>
</gene>
<accession>A0A6J7KDG2</accession>
<dbReference type="EMBL" id="CAFBMK010000371">
    <property type="protein sequence ID" value="CAB4953595.1"/>
    <property type="molecule type" value="Genomic_DNA"/>
</dbReference>
<dbReference type="PROSITE" id="PS50928">
    <property type="entry name" value="ABC_TM1"/>
    <property type="match status" value="1"/>
</dbReference>
<reference evidence="7" key="1">
    <citation type="submission" date="2020-05" db="EMBL/GenBank/DDBJ databases">
        <authorList>
            <person name="Chiriac C."/>
            <person name="Salcher M."/>
            <person name="Ghai R."/>
            <person name="Kavagutti S V."/>
        </authorList>
    </citation>
    <scope>NUCLEOTIDE SEQUENCE</scope>
</reference>
<feature type="transmembrane region" description="Helical" evidence="5">
    <location>
        <begin position="295"/>
        <end position="317"/>
    </location>
</feature>
<dbReference type="GO" id="GO:0055085">
    <property type="term" value="P:transmembrane transport"/>
    <property type="evidence" value="ECO:0007669"/>
    <property type="project" value="InterPro"/>
</dbReference>